<gene>
    <name evidence="2" type="ORF">BDU57DRAFT_515653</name>
</gene>
<keyword evidence="3" id="KW-1185">Reference proteome</keyword>
<accession>A0A6A5QLV5</accession>
<feature type="compositionally biased region" description="Polar residues" evidence="1">
    <location>
        <begin position="54"/>
        <end position="70"/>
    </location>
</feature>
<organism evidence="2 3">
    <name type="scientific">Ampelomyces quisqualis</name>
    <name type="common">Powdery mildew agent</name>
    <dbReference type="NCBI Taxonomy" id="50730"/>
    <lineage>
        <taxon>Eukaryota</taxon>
        <taxon>Fungi</taxon>
        <taxon>Dikarya</taxon>
        <taxon>Ascomycota</taxon>
        <taxon>Pezizomycotina</taxon>
        <taxon>Dothideomycetes</taxon>
        <taxon>Pleosporomycetidae</taxon>
        <taxon>Pleosporales</taxon>
        <taxon>Pleosporineae</taxon>
        <taxon>Phaeosphaeriaceae</taxon>
        <taxon>Ampelomyces</taxon>
    </lineage>
</organism>
<dbReference type="EMBL" id="ML979135">
    <property type="protein sequence ID" value="KAF1915868.1"/>
    <property type="molecule type" value="Genomic_DNA"/>
</dbReference>
<name>A0A6A5QLV5_AMPQU</name>
<feature type="region of interest" description="Disordered" evidence="1">
    <location>
        <begin position="47"/>
        <end position="72"/>
    </location>
</feature>
<evidence type="ECO:0000256" key="1">
    <source>
        <dbReference type="SAM" id="MobiDB-lite"/>
    </source>
</evidence>
<dbReference type="AlphaFoldDB" id="A0A6A5QLV5"/>
<sequence length="92" mass="10238">MRSATAGLHGATLLEVPLSTTTDLGSSFMPFFQIRENTKHPISVVLFPQPPATSPTSSHQSRTSNTPEQNTKNKEVWTFYIAIRNQLQHVES</sequence>
<protein>
    <submittedName>
        <fullName evidence="2">Uncharacterized protein</fullName>
    </submittedName>
</protein>
<proteinExistence type="predicted"/>
<evidence type="ECO:0000313" key="3">
    <source>
        <dbReference type="Proteomes" id="UP000800096"/>
    </source>
</evidence>
<reference evidence="2" key="1">
    <citation type="journal article" date="2020" name="Stud. Mycol.">
        <title>101 Dothideomycetes genomes: a test case for predicting lifestyles and emergence of pathogens.</title>
        <authorList>
            <person name="Haridas S."/>
            <person name="Albert R."/>
            <person name="Binder M."/>
            <person name="Bloem J."/>
            <person name="Labutti K."/>
            <person name="Salamov A."/>
            <person name="Andreopoulos B."/>
            <person name="Baker S."/>
            <person name="Barry K."/>
            <person name="Bills G."/>
            <person name="Bluhm B."/>
            <person name="Cannon C."/>
            <person name="Castanera R."/>
            <person name="Culley D."/>
            <person name="Daum C."/>
            <person name="Ezra D."/>
            <person name="Gonzalez J."/>
            <person name="Henrissat B."/>
            <person name="Kuo A."/>
            <person name="Liang C."/>
            <person name="Lipzen A."/>
            <person name="Lutzoni F."/>
            <person name="Magnuson J."/>
            <person name="Mondo S."/>
            <person name="Nolan M."/>
            <person name="Ohm R."/>
            <person name="Pangilinan J."/>
            <person name="Park H.-J."/>
            <person name="Ramirez L."/>
            <person name="Alfaro M."/>
            <person name="Sun H."/>
            <person name="Tritt A."/>
            <person name="Yoshinaga Y."/>
            <person name="Zwiers L.-H."/>
            <person name="Turgeon B."/>
            <person name="Goodwin S."/>
            <person name="Spatafora J."/>
            <person name="Crous P."/>
            <person name="Grigoriev I."/>
        </authorList>
    </citation>
    <scope>NUCLEOTIDE SEQUENCE</scope>
    <source>
        <strain evidence="2">HMLAC05119</strain>
    </source>
</reference>
<evidence type="ECO:0000313" key="2">
    <source>
        <dbReference type="EMBL" id="KAF1915868.1"/>
    </source>
</evidence>
<dbReference type="Proteomes" id="UP000800096">
    <property type="component" value="Unassembled WGS sequence"/>
</dbReference>